<name>A0ABW1TRX7_9BURK</name>
<keyword evidence="2" id="KW-1133">Transmembrane helix</keyword>
<evidence type="ECO:0000313" key="4">
    <source>
        <dbReference type="Proteomes" id="UP001596270"/>
    </source>
</evidence>
<dbReference type="PANTHER" id="PTHR20992">
    <property type="entry name" value="AT15442P-RELATED"/>
    <property type="match status" value="1"/>
</dbReference>
<evidence type="ECO:0000313" key="3">
    <source>
        <dbReference type="EMBL" id="MFC6280339.1"/>
    </source>
</evidence>
<gene>
    <name evidence="3" type="ORF">ACFQND_03710</name>
</gene>
<dbReference type="Pfam" id="PF04087">
    <property type="entry name" value="DUF389"/>
    <property type="match status" value="1"/>
</dbReference>
<dbReference type="EMBL" id="JBHSRS010000005">
    <property type="protein sequence ID" value="MFC6280339.1"/>
    <property type="molecule type" value="Genomic_DNA"/>
</dbReference>
<feature type="transmembrane region" description="Helical" evidence="2">
    <location>
        <begin position="195"/>
        <end position="218"/>
    </location>
</feature>
<dbReference type="RefSeq" id="WP_371437419.1">
    <property type="nucleotide sequence ID" value="NZ_JBHSRS010000005.1"/>
</dbReference>
<comment type="caution">
    <text evidence="3">The sequence shown here is derived from an EMBL/GenBank/DDBJ whole genome shotgun (WGS) entry which is preliminary data.</text>
</comment>
<dbReference type="Proteomes" id="UP001596270">
    <property type="component" value="Unassembled WGS sequence"/>
</dbReference>
<sequence length="468" mass="50797">METPASESLAPPAREKLDLSRLFNLRRDQAEPQQIDGDVRAGVRVAGTNLWVLFFAILTASVGLNVNSTAVIIGAMLISPLMGPIIGIGYGAGINDFVLIRQAMRNLAIFTLVSLATSAIYFGLSPLNVAGSELLARTSPTIWDVLIAFFGGAAGVIALTRKSISNVVPGVAIATALMPPLCTAGFGLAHGRWDILAGALYLFVINGVFIATAALVIVKGLKLPSREQVSEAVLTRTRRIIAVGLTVVLVPSIYLGWRLVQDEIFAQSARKVISTLKADERYTIIESTPDPKDRMLRLTVVGNRNDPALAASARVLMEREGLKETRLDIHYAGDARAEGASPVKPEDARDEYTRVLSQQIKEKDLSIKALEEQLRSREAEEKKASSLYAEAHAQVPQVEALTFAQGWQSTQGTDKTPSTVVVLQTSRKLSRDDRNRLEKWLAVRLAVTDLVVMEQLQPAQAARKKTGK</sequence>
<evidence type="ECO:0000256" key="1">
    <source>
        <dbReference type="SAM" id="Coils"/>
    </source>
</evidence>
<feature type="coiled-coil region" evidence="1">
    <location>
        <begin position="360"/>
        <end position="387"/>
    </location>
</feature>
<proteinExistence type="predicted"/>
<protein>
    <submittedName>
        <fullName evidence="3">DUF389 domain-containing protein</fullName>
    </submittedName>
</protein>
<feature type="transmembrane region" description="Helical" evidence="2">
    <location>
        <begin position="167"/>
        <end position="189"/>
    </location>
</feature>
<feature type="transmembrane region" description="Helical" evidence="2">
    <location>
        <begin position="239"/>
        <end position="257"/>
    </location>
</feature>
<keyword evidence="2" id="KW-0472">Membrane</keyword>
<keyword evidence="2" id="KW-0812">Transmembrane</keyword>
<keyword evidence="1" id="KW-0175">Coiled coil</keyword>
<keyword evidence="4" id="KW-1185">Reference proteome</keyword>
<evidence type="ECO:0000256" key="2">
    <source>
        <dbReference type="SAM" id="Phobius"/>
    </source>
</evidence>
<feature type="transmembrane region" description="Helical" evidence="2">
    <location>
        <begin position="43"/>
        <end position="64"/>
    </location>
</feature>
<dbReference type="InterPro" id="IPR005240">
    <property type="entry name" value="DUF389"/>
</dbReference>
<dbReference type="PANTHER" id="PTHR20992:SF9">
    <property type="entry name" value="AT15442P-RELATED"/>
    <property type="match status" value="1"/>
</dbReference>
<reference evidence="4" key="1">
    <citation type="journal article" date="2019" name="Int. J. Syst. Evol. Microbiol.">
        <title>The Global Catalogue of Microorganisms (GCM) 10K type strain sequencing project: providing services to taxonomists for standard genome sequencing and annotation.</title>
        <authorList>
            <consortium name="The Broad Institute Genomics Platform"/>
            <consortium name="The Broad Institute Genome Sequencing Center for Infectious Disease"/>
            <person name="Wu L."/>
            <person name="Ma J."/>
        </authorList>
    </citation>
    <scope>NUCLEOTIDE SEQUENCE [LARGE SCALE GENOMIC DNA]</scope>
    <source>
        <strain evidence="4">CCUG 39402</strain>
    </source>
</reference>
<feature type="transmembrane region" description="Helical" evidence="2">
    <location>
        <begin position="142"/>
        <end position="160"/>
    </location>
</feature>
<feature type="transmembrane region" description="Helical" evidence="2">
    <location>
        <begin position="103"/>
        <end position="122"/>
    </location>
</feature>
<feature type="transmembrane region" description="Helical" evidence="2">
    <location>
        <begin position="70"/>
        <end position="91"/>
    </location>
</feature>
<organism evidence="3 4">
    <name type="scientific">Polaromonas aquatica</name>
    <dbReference type="NCBI Taxonomy" id="332657"/>
    <lineage>
        <taxon>Bacteria</taxon>
        <taxon>Pseudomonadati</taxon>
        <taxon>Pseudomonadota</taxon>
        <taxon>Betaproteobacteria</taxon>
        <taxon>Burkholderiales</taxon>
        <taxon>Comamonadaceae</taxon>
        <taxon>Polaromonas</taxon>
    </lineage>
</organism>
<accession>A0ABW1TRX7</accession>